<feature type="chain" id="PRO_5042120402" description="Ser-Thr-rich glycosyl-phosphatidyl-inositol-anchored membrane family-domain-containing protein" evidence="2">
    <location>
        <begin position="22"/>
        <end position="152"/>
    </location>
</feature>
<accession>A0AAD5VD22</accession>
<dbReference type="Proteomes" id="UP001212997">
    <property type="component" value="Unassembled WGS sequence"/>
</dbReference>
<gene>
    <name evidence="3" type="ORF">NLI96_g1331</name>
</gene>
<sequence>MFSHITTLSTLFLAALSVVNAVPMKRAKLDVWNPEIVSPTAGDVWPAGSIQTVAWNLDGIPESAHNTSGTIYLGFWEADRDSENLDIQHPLAKGFKYGDLQVNITVPNVPTRESYIIVLTGDSGNVSDDFTITGTSTSSADVADPAETDGDE</sequence>
<evidence type="ECO:0000256" key="2">
    <source>
        <dbReference type="SAM" id="SignalP"/>
    </source>
</evidence>
<reference evidence="3" key="1">
    <citation type="submission" date="2022-07" db="EMBL/GenBank/DDBJ databases">
        <title>Genome Sequence of Physisporinus lineatus.</title>
        <authorList>
            <person name="Buettner E."/>
        </authorList>
    </citation>
    <scope>NUCLEOTIDE SEQUENCE</scope>
    <source>
        <strain evidence="3">VT162</strain>
    </source>
</reference>
<proteinExistence type="predicted"/>
<feature type="compositionally biased region" description="Polar residues" evidence="1">
    <location>
        <begin position="130"/>
        <end position="140"/>
    </location>
</feature>
<dbReference type="AlphaFoldDB" id="A0AAD5VD22"/>
<evidence type="ECO:0000313" key="4">
    <source>
        <dbReference type="Proteomes" id="UP001212997"/>
    </source>
</evidence>
<evidence type="ECO:0000256" key="1">
    <source>
        <dbReference type="SAM" id="MobiDB-lite"/>
    </source>
</evidence>
<organism evidence="3 4">
    <name type="scientific">Meripilus lineatus</name>
    <dbReference type="NCBI Taxonomy" id="2056292"/>
    <lineage>
        <taxon>Eukaryota</taxon>
        <taxon>Fungi</taxon>
        <taxon>Dikarya</taxon>
        <taxon>Basidiomycota</taxon>
        <taxon>Agaricomycotina</taxon>
        <taxon>Agaricomycetes</taxon>
        <taxon>Polyporales</taxon>
        <taxon>Meripilaceae</taxon>
        <taxon>Meripilus</taxon>
    </lineage>
</organism>
<evidence type="ECO:0008006" key="5">
    <source>
        <dbReference type="Google" id="ProtNLM"/>
    </source>
</evidence>
<feature type="region of interest" description="Disordered" evidence="1">
    <location>
        <begin position="130"/>
        <end position="152"/>
    </location>
</feature>
<dbReference type="EMBL" id="JANAWD010000026">
    <property type="protein sequence ID" value="KAJ3490546.1"/>
    <property type="molecule type" value="Genomic_DNA"/>
</dbReference>
<feature type="signal peptide" evidence="2">
    <location>
        <begin position="1"/>
        <end position="21"/>
    </location>
</feature>
<name>A0AAD5VD22_9APHY</name>
<protein>
    <recommendedName>
        <fullName evidence="5">Ser-Thr-rich glycosyl-phosphatidyl-inositol-anchored membrane family-domain-containing protein</fullName>
    </recommendedName>
</protein>
<evidence type="ECO:0000313" key="3">
    <source>
        <dbReference type="EMBL" id="KAJ3490546.1"/>
    </source>
</evidence>
<keyword evidence="4" id="KW-1185">Reference proteome</keyword>
<keyword evidence="2" id="KW-0732">Signal</keyword>
<comment type="caution">
    <text evidence="3">The sequence shown here is derived from an EMBL/GenBank/DDBJ whole genome shotgun (WGS) entry which is preliminary data.</text>
</comment>